<dbReference type="GO" id="GO:0016020">
    <property type="term" value="C:membrane"/>
    <property type="evidence" value="ECO:0007669"/>
    <property type="project" value="UniProtKB-SubCell"/>
</dbReference>
<gene>
    <name evidence="8" type="ORF">AB675_8209</name>
</gene>
<evidence type="ECO:0000256" key="4">
    <source>
        <dbReference type="ARBA" id="ARBA00023136"/>
    </source>
</evidence>
<dbReference type="PANTHER" id="PTHR15549">
    <property type="entry name" value="PAIRED IMMUNOGLOBULIN-LIKE TYPE 2 RECEPTOR"/>
    <property type="match status" value="1"/>
</dbReference>
<dbReference type="RefSeq" id="XP_018001115.1">
    <property type="nucleotide sequence ID" value="XM_018148639.1"/>
</dbReference>
<protein>
    <recommendedName>
        <fullName evidence="10">LPXTG-domain-containing protein</fullName>
    </recommendedName>
</protein>
<evidence type="ECO:0000256" key="7">
    <source>
        <dbReference type="SAM" id="SignalP"/>
    </source>
</evidence>
<evidence type="ECO:0000313" key="9">
    <source>
        <dbReference type="Proteomes" id="UP000038010"/>
    </source>
</evidence>
<evidence type="ECO:0000256" key="6">
    <source>
        <dbReference type="SAM" id="Phobius"/>
    </source>
</evidence>
<comment type="subcellular location">
    <subcellularLocation>
        <location evidence="1">Membrane</location>
        <topology evidence="1">Single-pass membrane protein</topology>
    </subcellularLocation>
</comment>
<keyword evidence="7" id="KW-0732">Signal</keyword>
<feature type="signal peptide" evidence="7">
    <location>
        <begin position="1"/>
        <end position="20"/>
    </location>
</feature>
<sequence length="413" mass="43699">MRTVLRSTLLLLPLLQYTSALRLGGASPCFEACDGGKNTETSDLTCVDAEYDPASGTTVGKRMRECLPCLQDSTYTNASEDGGVGNDQYWFMFHLKYTQQYCLYDTAAETSGNDIKSCDVECAPLKPVLTNLWGDTSPPQALYEYCDENSKVYPNYAPDCASCLRARKGSVVLGNFMDTMSNACIARPNVTTDKALFEIKAKNDDLWNADVVSQTTESAPTATDAGASVPTGTSTSNSSNAEAEGSNTSNSTSPASSPSPSSPSSSSSDSGLSSGATIGIGVGVGLAALAVLAGILFWFLRRRRSRRNTTQRTSVSAGKGEKHEFTPLPQGSPGQHQQLPRYPSGGAQGVVNGGQGEQKYPYTAYSPEQSAELGGGRHHPVEMSGQRVVSEMDGGPCGRFVAELDGANGHGRR</sequence>
<dbReference type="VEuPathDB" id="FungiDB:AB675_8209"/>
<keyword evidence="9" id="KW-1185">Reference proteome</keyword>
<keyword evidence="4 6" id="KW-0472">Membrane</keyword>
<keyword evidence="2 6" id="KW-0812">Transmembrane</keyword>
<evidence type="ECO:0000256" key="5">
    <source>
        <dbReference type="SAM" id="MobiDB-lite"/>
    </source>
</evidence>
<dbReference type="InterPro" id="IPR051694">
    <property type="entry name" value="Immunoregulatory_rcpt-like"/>
</dbReference>
<dbReference type="GeneID" id="28740519"/>
<feature type="region of interest" description="Disordered" evidence="5">
    <location>
        <begin position="215"/>
        <end position="273"/>
    </location>
</feature>
<dbReference type="Proteomes" id="UP000038010">
    <property type="component" value="Unassembled WGS sequence"/>
</dbReference>
<feature type="chain" id="PRO_5005879465" description="LPXTG-domain-containing protein" evidence="7">
    <location>
        <begin position="21"/>
        <end position="413"/>
    </location>
</feature>
<feature type="compositionally biased region" description="Gly residues" evidence="5">
    <location>
        <begin position="346"/>
        <end position="356"/>
    </location>
</feature>
<evidence type="ECO:0000256" key="1">
    <source>
        <dbReference type="ARBA" id="ARBA00004167"/>
    </source>
</evidence>
<accession>A0A0N1NZL0</accession>
<dbReference type="OrthoDB" id="5426678at2759"/>
<dbReference type="EMBL" id="LFJN01000010">
    <property type="protein sequence ID" value="KPI41152.1"/>
    <property type="molecule type" value="Genomic_DNA"/>
</dbReference>
<evidence type="ECO:0008006" key="10">
    <source>
        <dbReference type="Google" id="ProtNLM"/>
    </source>
</evidence>
<comment type="caution">
    <text evidence="8">The sequence shown here is derived from an EMBL/GenBank/DDBJ whole genome shotgun (WGS) entry which is preliminary data.</text>
</comment>
<keyword evidence="3 6" id="KW-1133">Transmembrane helix</keyword>
<dbReference type="AlphaFoldDB" id="A0A0N1NZL0"/>
<proteinExistence type="predicted"/>
<evidence type="ECO:0000256" key="3">
    <source>
        <dbReference type="ARBA" id="ARBA00022989"/>
    </source>
</evidence>
<dbReference type="GO" id="GO:0071944">
    <property type="term" value="C:cell periphery"/>
    <property type="evidence" value="ECO:0007669"/>
    <property type="project" value="UniProtKB-ARBA"/>
</dbReference>
<feature type="transmembrane region" description="Helical" evidence="6">
    <location>
        <begin position="276"/>
        <end position="300"/>
    </location>
</feature>
<name>A0A0N1NZL0_9EURO</name>
<organism evidence="8 9">
    <name type="scientific">Cyphellophora attinorum</name>
    <dbReference type="NCBI Taxonomy" id="1664694"/>
    <lineage>
        <taxon>Eukaryota</taxon>
        <taxon>Fungi</taxon>
        <taxon>Dikarya</taxon>
        <taxon>Ascomycota</taxon>
        <taxon>Pezizomycotina</taxon>
        <taxon>Eurotiomycetes</taxon>
        <taxon>Chaetothyriomycetidae</taxon>
        <taxon>Chaetothyriales</taxon>
        <taxon>Cyphellophoraceae</taxon>
        <taxon>Cyphellophora</taxon>
    </lineage>
</organism>
<evidence type="ECO:0000313" key="8">
    <source>
        <dbReference type="EMBL" id="KPI41152.1"/>
    </source>
</evidence>
<evidence type="ECO:0000256" key="2">
    <source>
        <dbReference type="ARBA" id="ARBA00022692"/>
    </source>
</evidence>
<feature type="region of interest" description="Disordered" evidence="5">
    <location>
        <begin position="306"/>
        <end position="361"/>
    </location>
</feature>
<feature type="compositionally biased region" description="Low complexity" evidence="5">
    <location>
        <begin position="231"/>
        <end position="273"/>
    </location>
</feature>
<reference evidence="8 9" key="1">
    <citation type="submission" date="2015-06" db="EMBL/GenBank/DDBJ databases">
        <title>Draft genome of the ant-associated black yeast Phialophora attae CBS 131958.</title>
        <authorList>
            <person name="Moreno L.F."/>
            <person name="Stielow B.J."/>
            <person name="de Hoog S."/>
            <person name="Vicente V.A."/>
            <person name="Weiss V.A."/>
            <person name="de Vries M."/>
            <person name="Cruz L.M."/>
            <person name="Souza E.M."/>
        </authorList>
    </citation>
    <scope>NUCLEOTIDE SEQUENCE [LARGE SCALE GENOMIC DNA]</scope>
    <source>
        <strain evidence="8 9">CBS 131958</strain>
    </source>
</reference>